<dbReference type="InterPro" id="IPR027939">
    <property type="entry name" value="NMT1/THI5"/>
</dbReference>
<comment type="pathway">
    <text evidence="2">Cofactor biosynthesis; thiamine diphosphate biosynthesis.</text>
</comment>
<comment type="subunit">
    <text evidence="4">Homodimer.</text>
</comment>
<dbReference type="Pfam" id="PF09084">
    <property type="entry name" value="NMT1"/>
    <property type="match status" value="1"/>
</dbReference>
<dbReference type="RefSeq" id="WP_089960187.1">
    <property type="nucleotide sequence ID" value="NZ_FNAV01000008.1"/>
</dbReference>
<name>A0A1G7G9K3_9RHOB</name>
<dbReference type="STRING" id="282683.SAMN04488105_108227"/>
<evidence type="ECO:0000313" key="14">
    <source>
        <dbReference type="Proteomes" id="UP000198994"/>
    </source>
</evidence>
<dbReference type="GO" id="GO:0046872">
    <property type="term" value="F:metal ion binding"/>
    <property type="evidence" value="ECO:0007669"/>
    <property type="project" value="UniProtKB-KW"/>
</dbReference>
<dbReference type="AlphaFoldDB" id="A0A1G7G9K3"/>
<keyword evidence="14" id="KW-1185">Reference proteome</keyword>
<evidence type="ECO:0000256" key="1">
    <source>
        <dbReference type="ARBA" id="ARBA00003469"/>
    </source>
</evidence>
<evidence type="ECO:0000256" key="5">
    <source>
        <dbReference type="ARBA" id="ARBA00022679"/>
    </source>
</evidence>
<evidence type="ECO:0000256" key="3">
    <source>
        <dbReference type="ARBA" id="ARBA00009406"/>
    </source>
</evidence>
<evidence type="ECO:0000259" key="12">
    <source>
        <dbReference type="Pfam" id="PF09084"/>
    </source>
</evidence>
<dbReference type="OrthoDB" id="8877897at2"/>
<dbReference type="EMBL" id="FNAV01000008">
    <property type="protein sequence ID" value="SDE84816.1"/>
    <property type="molecule type" value="Genomic_DNA"/>
</dbReference>
<dbReference type="InterPro" id="IPR015168">
    <property type="entry name" value="SsuA/THI5"/>
</dbReference>
<sequence length="309" mass="33354">MREIRIRLLWHKQAQFAGYLLAEELGLGNDAGVQIVCEGLDFSCKHVNAVLEGRTEMCVASPAHLVESSDPAALRWLLAIQQKSPLVYPARRSDGIATLADLAGKRAGVWPGHEDLELRWMLSRAGLPEDAVTRVEMPDTVAPFLTGETATGQMTCYHELHMVEHAIPPEDLVIFDGKDTGCGILKDGLIASAALVEEEPGVVQAVVNAVLEGWTMAFDDPARAVAACLAVRPDRSAPEEEAQLAAIRALSLTGATLTEGLGFPDPAHMESAVTAMRELGETVPATEGLRDARFWQAAPEAFRRTGWEA</sequence>
<comment type="catalytic activity">
    <reaction evidence="11">
        <text>N(6)-(pyridoxal phosphate)-L-lysyl-[4-amino-5-hydroxymethyl-2-methylpyrimidine phosphate synthase] + L-histidyl-[4-amino-5-hydroxymethyl-2-methylpyrimidine phosphate synthase] + 2 Fe(3+) + 4 H2O = L-lysyl-[4-amino-5-hydroxymethyl-2-methylpyrimidine phosphate synthase] + (2S)-2-amino-5-hydroxy-4-oxopentanoyl-[4-amino-5-hydroxymethyl-2-methylpyrimidine phosphate synthase] + 4-amino-2-methyl-5-(phosphooxymethyl)pyrimidine + 3-oxopropanoate + 2 Fe(2+) + 2 H(+)</text>
        <dbReference type="Rhea" id="RHEA:65756"/>
        <dbReference type="Rhea" id="RHEA-COMP:16892"/>
        <dbReference type="Rhea" id="RHEA-COMP:16893"/>
        <dbReference type="Rhea" id="RHEA-COMP:16894"/>
        <dbReference type="Rhea" id="RHEA-COMP:16895"/>
        <dbReference type="ChEBI" id="CHEBI:15377"/>
        <dbReference type="ChEBI" id="CHEBI:15378"/>
        <dbReference type="ChEBI" id="CHEBI:29033"/>
        <dbReference type="ChEBI" id="CHEBI:29034"/>
        <dbReference type="ChEBI" id="CHEBI:29969"/>
        <dbReference type="ChEBI" id="CHEBI:29979"/>
        <dbReference type="ChEBI" id="CHEBI:33190"/>
        <dbReference type="ChEBI" id="CHEBI:58354"/>
        <dbReference type="ChEBI" id="CHEBI:143915"/>
        <dbReference type="ChEBI" id="CHEBI:157692"/>
    </reaction>
    <physiologicalReaction direction="left-to-right" evidence="11">
        <dbReference type="Rhea" id="RHEA:65757"/>
    </physiologicalReaction>
</comment>
<reference evidence="14" key="1">
    <citation type="submission" date="2016-10" db="EMBL/GenBank/DDBJ databases">
        <authorList>
            <person name="Varghese N."/>
            <person name="Submissions S."/>
        </authorList>
    </citation>
    <scope>NUCLEOTIDE SEQUENCE [LARGE SCALE GENOMIC DNA]</scope>
    <source>
        <strain evidence="14">DSM 10146</strain>
    </source>
</reference>
<keyword evidence="5" id="KW-0808">Transferase</keyword>
<dbReference type="GO" id="GO:0016740">
    <property type="term" value="F:transferase activity"/>
    <property type="evidence" value="ECO:0007669"/>
    <property type="project" value="UniProtKB-KW"/>
</dbReference>
<evidence type="ECO:0000256" key="7">
    <source>
        <dbReference type="ARBA" id="ARBA00022898"/>
    </source>
</evidence>
<proteinExistence type="inferred from homology"/>
<comment type="similarity">
    <text evidence="3">Belongs to the NMT1/THI5 family.</text>
</comment>
<keyword evidence="6" id="KW-0479">Metal-binding</keyword>
<gene>
    <name evidence="13" type="ORF">SAMN04488105_108227</name>
</gene>
<evidence type="ECO:0000256" key="11">
    <source>
        <dbReference type="ARBA" id="ARBA00048179"/>
    </source>
</evidence>
<comment type="function">
    <text evidence="1">Responsible for the formation of the pyrimidine heterocycle in the thiamine biosynthesis pathway. Catalyzes the formation of hydroxymethylpyrimidine phosphate (HMP-P) from histidine and pyridoxal phosphate (PLP). The protein uses PLP and the active site histidine to form HMP-P, generating an inactive enzyme. The enzyme can only undergo a single turnover, which suggests it is a suicide enzyme.</text>
</comment>
<dbReference type="Gene3D" id="3.40.190.10">
    <property type="entry name" value="Periplasmic binding protein-like II"/>
    <property type="match status" value="2"/>
</dbReference>
<evidence type="ECO:0000313" key="13">
    <source>
        <dbReference type="EMBL" id="SDE84816.1"/>
    </source>
</evidence>
<evidence type="ECO:0000256" key="10">
    <source>
        <dbReference type="ARBA" id="ARBA00033171"/>
    </source>
</evidence>
<protein>
    <recommendedName>
        <fullName evidence="10">Thiamine pyrimidine synthase</fullName>
    </recommendedName>
</protein>
<dbReference type="Proteomes" id="UP000198994">
    <property type="component" value="Unassembled WGS sequence"/>
</dbReference>
<keyword evidence="8" id="KW-0784">Thiamine biosynthesis</keyword>
<evidence type="ECO:0000256" key="6">
    <source>
        <dbReference type="ARBA" id="ARBA00022723"/>
    </source>
</evidence>
<evidence type="ECO:0000256" key="4">
    <source>
        <dbReference type="ARBA" id="ARBA00011738"/>
    </source>
</evidence>
<evidence type="ECO:0000256" key="9">
    <source>
        <dbReference type="ARBA" id="ARBA00023004"/>
    </source>
</evidence>
<feature type="domain" description="SsuA/THI5-like" evidence="12">
    <location>
        <begin position="14"/>
        <end position="224"/>
    </location>
</feature>
<keyword evidence="7" id="KW-0663">Pyridoxal phosphate</keyword>
<organism evidence="13 14">
    <name type="scientific">Salipiger thiooxidans</name>
    <dbReference type="NCBI Taxonomy" id="282683"/>
    <lineage>
        <taxon>Bacteria</taxon>
        <taxon>Pseudomonadati</taxon>
        <taxon>Pseudomonadota</taxon>
        <taxon>Alphaproteobacteria</taxon>
        <taxon>Rhodobacterales</taxon>
        <taxon>Roseobacteraceae</taxon>
        <taxon>Salipiger</taxon>
    </lineage>
</organism>
<evidence type="ECO:0000256" key="8">
    <source>
        <dbReference type="ARBA" id="ARBA00022977"/>
    </source>
</evidence>
<keyword evidence="9" id="KW-0408">Iron</keyword>
<dbReference type="SUPFAM" id="SSF53850">
    <property type="entry name" value="Periplasmic binding protein-like II"/>
    <property type="match status" value="1"/>
</dbReference>
<dbReference type="PANTHER" id="PTHR31528">
    <property type="entry name" value="4-AMINO-5-HYDROXYMETHYL-2-METHYLPYRIMIDINE PHOSPHATE SYNTHASE THI11-RELATED"/>
    <property type="match status" value="1"/>
</dbReference>
<dbReference type="GO" id="GO:0009228">
    <property type="term" value="P:thiamine biosynthetic process"/>
    <property type="evidence" value="ECO:0007669"/>
    <property type="project" value="UniProtKB-KW"/>
</dbReference>
<evidence type="ECO:0000256" key="2">
    <source>
        <dbReference type="ARBA" id="ARBA00004948"/>
    </source>
</evidence>
<dbReference type="PANTHER" id="PTHR31528:SF1">
    <property type="entry name" value="4-AMINO-5-HYDROXYMETHYL-2-METHYLPYRIMIDINE PHOSPHATE SYNTHASE THI11-RELATED"/>
    <property type="match status" value="1"/>
</dbReference>
<accession>A0A1G7G9K3</accession>